<keyword evidence="3" id="KW-0804">Transcription</keyword>
<evidence type="ECO:0000313" key="6">
    <source>
        <dbReference type="EMBL" id="MFC7704312.1"/>
    </source>
</evidence>
<dbReference type="Pfam" id="PF13377">
    <property type="entry name" value="Peripla_BP_3"/>
    <property type="match status" value="1"/>
</dbReference>
<dbReference type="InterPro" id="IPR028082">
    <property type="entry name" value="Peripla_BP_I"/>
</dbReference>
<organism evidence="6 7">
    <name type="scientific">Plastorhodobacter daqingensis</name>
    <dbReference type="NCBI Taxonomy" id="1387281"/>
    <lineage>
        <taxon>Bacteria</taxon>
        <taxon>Pseudomonadati</taxon>
        <taxon>Pseudomonadota</taxon>
        <taxon>Alphaproteobacteria</taxon>
        <taxon>Rhodobacterales</taxon>
        <taxon>Paracoccaceae</taxon>
        <taxon>Plastorhodobacter</taxon>
    </lineage>
</organism>
<dbReference type="EMBL" id="JBHTFQ010000004">
    <property type="protein sequence ID" value="MFC7704312.1"/>
    <property type="molecule type" value="Genomic_DNA"/>
</dbReference>
<sequence>MSGPFPPAVPPLPEGDSVPLAAPARPTLKTIAALTGLAVATVSRALKDAPDIGEATKERVRAVAHQVGYRPNRAGVRLRTGKTNVVALVLSAEHDVMNHTARLIYSVAAALRETPYHMIVMPFFASEDPMLPIRYLVESGSADGIIINQIRPQDPRVRYMHDRNVPFATHGRSDMGISHAFADFDNEGYARLAVQALAARGRRRLVLISPPADQSYGAHMIRGFLDEARRCNLSAEVLPDVSSDAGGDRIEAVLRGLHSRAAPMPDGFVSGSTTGAVCAVAAAEAAGRQIGTDFDVAAKEAIPFLHRFRKDMIVVREDISHVGDFLARAVINAIEARSSDTFQWLEQPFIHPRRAGA</sequence>
<dbReference type="Gene3D" id="3.40.50.2300">
    <property type="match status" value="2"/>
</dbReference>
<dbReference type="CDD" id="cd20009">
    <property type="entry name" value="PBP1_RafR-like"/>
    <property type="match status" value="1"/>
</dbReference>
<gene>
    <name evidence="6" type="ORF">ACFQXB_08910</name>
</gene>
<dbReference type="PROSITE" id="PS50932">
    <property type="entry name" value="HTH_LACI_2"/>
    <property type="match status" value="1"/>
</dbReference>
<dbReference type="PANTHER" id="PTHR30146">
    <property type="entry name" value="LACI-RELATED TRANSCRIPTIONAL REPRESSOR"/>
    <property type="match status" value="1"/>
</dbReference>
<dbReference type="SMART" id="SM00354">
    <property type="entry name" value="HTH_LACI"/>
    <property type="match status" value="1"/>
</dbReference>
<proteinExistence type="predicted"/>
<evidence type="ECO:0000313" key="7">
    <source>
        <dbReference type="Proteomes" id="UP001596516"/>
    </source>
</evidence>
<evidence type="ECO:0000256" key="3">
    <source>
        <dbReference type="ARBA" id="ARBA00023163"/>
    </source>
</evidence>
<dbReference type="SUPFAM" id="SSF53822">
    <property type="entry name" value="Periplasmic binding protein-like I"/>
    <property type="match status" value="1"/>
</dbReference>
<dbReference type="InterPro" id="IPR010982">
    <property type="entry name" value="Lambda_DNA-bd_dom_sf"/>
</dbReference>
<dbReference type="PANTHER" id="PTHR30146:SF109">
    <property type="entry name" value="HTH-TYPE TRANSCRIPTIONAL REGULATOR GALS"/>
    <property type="match status" value="1"/>
</dbReference>
<dbReference type="InterPro" id="IPR046335">
    <property type="entry name" value="LacI/GalR-like_sensor"/>
</dbReference>
<dbReference type="Pfam" id="PF00356">
    <property type="entry name" value="LacI"/>
    <property type="match status" value="1"/>
</dbReference>
<feature type="compositionally biased region" description="Pro residues" evidence="4">
    <location>
        <begin position="1"/>
        <end position="13"/>
    </location>
</feature>
<dbReference type="RefSeq" id="WP_377402356.1">
    <property type="nucleotide sequence ID" value="NZ_JBHTFQ010000004.1"/>
</dbReference>
<name>A0ABW2UHZ2_9RHOB</name>
<protein>
    <submittedName>
        <fullName evidence="6">LacI family transcriptional regulator</fullName>
    </submittedName>
</protein>
<accession>A0ABW2UHZ2</accession>
<dbReference type="Proteomes" id="UP001596516">
    <property type="component" value="Unassembled WGS sequence"/>
</dbReference>
<keyword evidence="7" id="KW-1185">Reference proteome</keyword>
<dbReference type="CDD" id="cd01392">
    <property type="entry name" value="HTH_LacI"/>
    <property type="match status" value="1"/>
</dbReference>
<evidence type="ECO:0000256" key="2">
    <source>
        <dbReference type="ARBA" id="ARBA00023125"/>
    </source>
</evidence>
<evidence type="ECO:0000259" key="5">
    <source>
        <dbReference type="PROSITE" id="PS50932"/>
    </source>
</evidence>
<feature type="domain" description="HTH lacI-type" evidence="5">
    <location>
        <begin position="26"/>
        <end position="80"/>
    </location>
</feature>
<keyword evidence="1" id="KW-0805">Transcription regulation</keyword>
<dbReference type="SUPFAM" id="SSF47413">
    <property type="entry name" value="lambda repressor-like DNA-binding domains"/>
    <property type="match status" value="1"/>
</dbReference>
<evidence type="ECO:0000256" key="4">
    <source>
        <dbReference type="SAM" id="MobiDB-lite"/>
    </source>
</evidence>
<dbReference type="InterPro" id="IPR000843">
    <property type="entry name" value="HTH_LacI"/>
</dbReference>
<comment type="caution">
    <text evidence="6">The sequence shown here is derived from an EMBL/GenBank/DDBJ whole genome shotgun (WGS) entry which is preliminary data.</text>
</comment>
<dbReference type="Gene3D" id="1.10.260.40">
    <property type="entry name" value="lambda repressor-like DNA-binding domains"/>
    <property type="match status" value="1"/>
</dbReference>
<reference evidence="7" key="1">
    <citation type="journal article" date="2019" name="Int. J. Syst. Evol. Microbiol.">
        <title>The Global Catalogue of Microorganisms (GCM) 10K type strain sequencing project: providing services to taxonomists for standard genome sequencing and annotation.</title>
        <authorList>
            <consortium name="The Broad Institute Genomics Platform"/>
            <consortium name="The Broad Institute Genome Sequencing Center for Infectious Disease"/>
            <person name="Wu L."/>
            <person name="Ma J."/>
        </authorList>
    </citation>
    <scope>NUCLEOTIDE SEQUENCE [LARGE SCALE GENOMIC DNA]</scope>
    <source>
        <strain evidence="7">CGMCC 1.12750</strain>
    </source>
</reference>
<feature type="region of interest" description="Disordered" evidence="4">
    <location>
        <begin position="1"/>
        <end position="21"/>
    </location>
</feature>
<keyword evidence="2" id="KW-0238">DNA-binding</keyword>
<evidence type="ECO:0000256" key="1">
    <source>
        <dbReference type="ARBA" id="ARBA00023015"/>
    </source>
</evidence>